<dbReference type="EMBL" id="ACPB03008738">
    <property type="status" value="NOT_ANNOTATED_CDS"/>
    <property type="molecule type" value="Genomic_DNA"/>
</dbReference>
<dbReference type="OMA" id="MELACHN"/>
<organism evidence="2 3">
    <name type="scientific">Rhodnius prolixus</name>
    <name type="common">Triatomid bug</name>
    <dbReference type="NCBI Taxonomy" id="13249"/>
    <lineage>
        <taxon>Eukaryota</taxon>
        <taxon>Metazoa</taxon>
        <taxon>Ecdysozoa</taxon>
        <taxon>Arthropoda</taxon>
        <taxon>Hexapoda</taxon>
        <taxon>Insecta</taxon>
        <taxon>Pterygota</taxon>
        <taxon>Neoptera</taxon>
        <taxon>Paraneoptera</taxon>
        <taxon>Hemiptera</taxon>
        <taxon>Heteroptera</taxon>
        <taxon>Panheteroptera</taxon>
        <taxon>Cimicomorpha</taxon>
        <taxon>Reduviidae</taxon>
        <taxon>Triatominae</taxon>
        <taxon>Rhodnius</taxon>
    </lineage>
</organism>
<protein>
    <submittedName>
        <fullName evidence="2">Uncharacterized protein</fullName>
    </submittedName>
</protein>
<dbReference type="Gene3D" id="3.40.50.720">
    <property type="entry name" value="NAD(P)-binding Rossmann-like Domain"/>
    <property type="match status" value="1"/>
</dbReference>
<evidence type="ECO:0000313" key="2">
    <source>
        <dbReference type="EnsemblMetazoa" id="RPRC009830-PA"/>
    </source>
</evidence>
<dbReference type="SUPFAM" id="SSF51735">
    <property type="entry name" value="NAD(P)-binding Rossmann-fold domains"/>
    <property type="match status" value="1"/>
</dbReference>
<dbReference type="Pfam" id="PF00106">
    <property type="entry name" value="adh_short"/>
    <property type="match status" value="1"/>
</dbReference>
<dbReference type="FunCoup" id="T1I0L0">
    <property type="interactions" value="15"/>
</dbReference>
<dbReference type="InterPro" id="IPR020904">
    <property type="entry name" value="Sc_DH/Rdtase_CS"/>
</dbReference>
<dbReference type="HOGENOM" id="CLU_010194_2_0_1"/>
<accession>T1I0L0</accession>
<dbReference type="PRINTS" id="PR00081">
    <property type="entry name" value="GDHRDH"/>
</dbReference>
<dbReference type="STRING" id="13249.T1I0L0"/>
<dbReference type="EnsemblMetazoa" id="RPRC009830-RA">
    <property type="protein sequence ID" value="RPRC009830-PA"/>
    <property type="gene ID" value="RPRC009830"/>
</dbReference>
<evidence type="ECO:0000313" key="3">
    <source>
        <dbReference type="Proteomes" id="UP000015103"/>
    </source>
</evidence>
<dbReference type="AlphaFoldDB" id="T1I0L0"/>
<dbReference type="PROSITE" id="PS00061">
    <property type="entry name" value="ADH_SHORT"/>
    <property type="match status" value="1"/>
</dbReference>
<dbReference type="VEuPathDB" id="VectorBase:RPRC009830"/>
<keyword evidence="3" id="KW-1185">Reference proteome</keyword>
<evidence type="ECO:0000256" key="1">
    <source>
        <dbReference type="ARBA" id="ARBA00023002"/>
    </source>
</evidence>
<dbReference type="GO" id="GO:0016491">
    <property type="term" value="F:oxidoreductase activity"/>
    <property type="evidence" value="ECO:0007669"/>
    <property type="project" value="UniProtKB-KW"/>
</dbReference>
<dbReference type="eggNOG" id="KOG1610">
    <property type="taxonomic scope" value="Eukaryota"/>
</dbReference>
<dbReference type="InParanoid" id="T1I0L0"/>
<dbReference type="PANTHER" id="PTHR43313:SF36">
    <property type="entry name" value="D-BETA-HYDROXYBUTYRATE DEHYDROGENASE, MITOCHONDRIAL"/>
    <property type="match status" value="1"/>
</dbReference>
<proteinExistence type="predicted"/>
<dbReference type="PANTHER" id="PTHR43313">
    <property type="entry name" value="SHORT-CHAIN DEHYDROGENASE/REDUCTASE FAMILY 9C"/>
    <property type="match status" value="1"/>
</dbReference>
<dbReference type="InterPro" id="IPR036291">
    <property type="entry name" value="NAD(P)-bd_dom_sf"/>
</dbReference>
<dbReference type="InterPro" id="IPR002347">
    <property type="entry name" value="SDR_fam"/>
</dbReference>
<keyword evidence="1" id="KW-0560">Oxidoreductase</keyword>
<dbReference type="GeneID" id="141449719"/>
<dbReference type="Proteomes" id="UP000015103">
    <property type="component" value="Unassembled WGS sequence"/>
</dbReference>
<reference evidence="2" key="1">
    <citation type="submission" date="2015-05" db="UniProtKB">
        <authorList>
            <consortium name="EnsemblMetazoa"/>
        </authorList>
    </citation>
    <scope>IDENTIFICATION</scope>
</reference>
<name>T1I0L0_RHOPR</name>
<dbReference type="RefSeq" id="XP_073975496.1">
    <property type="nucleotide sequence ID" value="XM_074119395.1"/>
</dbReference>
<dbReference type="GO" id="GO:0008202">
    <property type="term" value="P:steroid metabolic process"/>
    <property type="evidence" value="ECO:0007669"/>
    <property type="project" value="TreeGrafter"/>
</dbReference>
<sequence length="312" mass="36114">MVAFLYNLYKINSFRKVSAKTAVLITGCDSGLGYSFARHCNELGMTVFSCVLNENSQGADDLKLRENTYVLRLDVTDRESINNLQTKVNKIVTAQEYDFLGIVNNSGVMVFGEYEWLTENQIDNQINVNFRGTIHVTKAFLPLIRKYKGRVINVTSHCSVVPLPTLSVYAGTKAAVDAWSSALRIELEKFDVKVITLTPGSYVTQSNIMSRQIEYKENMKKEMLLEAQDVYNEYFNRFHDYLSTIPCQKELVYIQDNNLMSKFDKALLSNKPAISYVNSPTRYKFFHFIIRFAPTVYLRHFFIRMYMNFPKW</sequence>